<organism evidence="4 5">
    <name type="scientific">Bacteroides caecimuris</name>
    <dbReference type="NCBI Taxonomy" id="1796613"/>
    <lineage>
        <taxon>Bacteria</taxon>
        <taxon>Pseudomonadati</taxon>
        <taxon>Bacteroidota</taxon>
        <taxon>Bacteroidia</taxon>
        <taxon>Bacteroidales</taxon>
        <taxon>Bacteroidaceae</taxon>
        <taxon>Bacteroides</taxon>
    </lineage>
</organism>
<name>A0A1C7GXR4_9BACE</name>
<dbReference type="InterPro" id="IPR025400">
    <property type="entry name" value="Lin1244/Lin1753-like_N"/>
</dbReference>
<accession>A0A1C7GXR4</accession>
<feature type="region of interest" description="Disordered" evidence="1">
    <location>
        <begin position="271"/>
        <end position="294"/>
    </location>
</feature>
<dbReference type="Pfam" id="PF14297">
    <property type="entry name" value="Lin1244_N"/>
    <property type="match status" value="1"/>
</dbReference>
<reference evidence="5" key="1">
    <citation type="submission" date="2016-04" db="EMBL/GenBank/DDBJ databases">
        <title>Complete Genome Sequences of Twelve Strains of a Stable Defined Moderately Diverse Mouse Microbiota 2 (sDMDMm2).</title>
        <authorList>
            <person name="Uchimura Y."/>
            <person name="Wyss M."/>
            <person name="Brugiroux S."/>
            <person name="Limenitakis J.P."/>
            <person name="Stecher B."/>
            <person name="McCoy K.D."/>
            <person name="Macpherson A.J."/>
        </authorList>
    </citation>
    <scope>NUCLEOTIDE SEQUENCE [LARGE SCALE GENOMIC DNA]</scope>
    <source>
        <strain evidence="5">I48</strain>
    </source>
</reference>
<dbReference type="OrthoDB" id="1043295at2"/>
<evidence type="ECO:0000259" key="3">
    <source>
        <dbReference type="Pfam" id="PF25200"/>
    </source>
</evidence>
<evidence type="ECO:0000256" key="1">
    <source>
        <dbReference type="SAM" id="MobiDB-lite"/>
    </source>
</evidence>
<feature type="domain" description="DUF7833" evidence="3">
    <location>
        <begin position="163"/>
        <end position="224"/>
    </location>
</feature>
<dbReference type="Proteomes" id="UP000092631">
    <property type="component" value="Chromosome"/>
</dbReference>
<dbReference type="AlphaFoldDB" id="A0A1C7GXR4"/>
<feature type="domain" description="Lin1244/Lin1753-like N-terminal" evidence="2">
    <location>
        <begin position="6"/>
        <end position="81"/>
    </location>
</feature>
<gene>
    <name evidence="4" type="ORF">A4V03_07150</name>
</gene>
<dbReference type="InterPro" id="IPR057155">
    <property type="entry name" value="DUF7833"/>
</dbReference>
<keyword evidence="5" id="KW-1185">Reference proteome</keyword>
<dbReference type="KEGG" id="bcae:A4V03_07150"/>
<evidence type="ECO:0000313" key="4">
    <source>
        <dbReference type="EMBL" id="ANU57368.1"/>
    </source>
</evidence>
<dbReference type="Pfam" id="PF25200">
    <property type="entry name" value="DUF7833"/>
    <property type="match status" value="1"/>
</dbReference>
<dbReference type="RefSeq" id="WP_065538451.1">
    <property type="nucleotide sequence ID" value="NZ_CAPDLJ010000050.1"/>
</dbReference>
<protein>
    <submittedName>
        <fullName evidence="4">Uncharacterized protein</fullName>
    </submittedName>
</protein>
<dbReference type="GeneID" id="82186909"/>
<evidence type="ECO:0000313" key="5">
    <source>
        <dbReference type="Proteomes" id="UP000092631"/>
    </source>
</evidence>
<evidence type="ECO:0000259" key="2">
    <source>
        <dbReference type="Pfam" id="PF14297"/>
    </source>
</evidence>
<sequence length="294" mass="33806">MKNDNFFKHDATAADDEKILLLIEREGLKGYGAYWILIEALRKQDDLCSSFSVLRSLAIRSRVRQAYLVHIVKDFGLFVIEGDRFYSPGMKRRMAKYLLGAAYQSVKQSVKEEDNTLIDNVNVAIHARETEQNRKEKILSVVDMGAIEGQQPVCPYQKWESLVDEMAASEDYMNQAGMHSGLGKLFISNEKYIVQLFKNQICLQGKQDRMMNLGEVKSYFSNFVANGSVTNKKIRVALEYEMSQQNKRNGRYAYRYEQLVDGKRMYLGHEIPDDAPPRPNSSAVWDEVKKKWGS</sequence>
<dbReference type="EMBL" id="CP015401">
    <property type="protein sequence ID" value="ANU57368.1"/>
    <property type="molecule type" value="Genomic_DNA"/>
</dbReference>
<proteinExistence type="predicted"/>